<keyword evidence="2" id="KW-0732">Signal</keyword>
<name>A0A167VNH9_9HYPO</name>
<dbReference type="AlphaFoldDB" id="A0A167VNH9"/>
<evidence type="ECO:0000313" key="5">
    <source>
        <dbReference type="Proteomes" id="UP000078544"/>
    </source>
</evidence>
<gene>
    <name evidence="4" type="ORF">AAL_08287</name>
</gene>
<keyword evidence="5" id="KW-1185">Reference proteome</keyword>
<comment type="caution">
    <text evidence="4">The sequence shown here is derived from an EMBL/GenBank/DDBJ whole genome shotgun (WGS) entry which is preliminary data.</text>
</comment>
<evidence type="ECO:0000256" key="2">
    <source>
        <dbReference type="SAM" id="SignalP"/>
    </source>
</evidence>
<dbReference type="PANTHER" id="PTHR37049">
    <property type="entry name" value="PEPTIDASE S41 FAMILY PROTEIN"/>
    <property type="match status" value="1"/>
</dbReference>
<dbReference type="Pfam" id="PF23658">
    <property type="entry name" value="PDZ_CPAF_rel"/>
    <property type="match status" value="1"/>
</dbReference>
<dbReference type="Proteomes" id="UP000078544">
    <property type="component" value="Unassembled WGS sequence"/>
</dbReference>
<dbReference type="STRING" id="1081109.A0A167VNH9"/>
<proteinExistence type="predicted"/>
<dbReference type="EMBL" id="AZGY01000034">
    <property type="protein sequence ID" value="KZZ87784.1"/>
    <property type="molecule type" value="Genomic_DNA"/>
</dbReference>
<protein>
    <recommendedName>
        <fullName evidence="3">CPAF-like PDZ domain-containing protein</fullName>
    </recommendedName>
</protein>
<reference evidence="4 5" key="1">
    <citation type="journal article" date="2016" name="Genome Biol. Evol.">
        <title>Divergent and convergent evolution of fungal pathogenicity.</title>
        <authorList>
            <person name="Shang Y."/>
            <person name="Xiao G."/>
            <person name="Zheng P."/>
            <person name="Cen K."/>
            <person name="Zhan S."/>
            <person name="Wang C."/>
        </authorList>
    </citation>
    <scope>NUCLEOTIDE SEQUENCE [LARGE SCALE GENOMIC DNA]</scope>
    <source>
        <strain evidence="4 5">RCEF 2490</strain>
    </source>
</reference>
<accession>A0A167VNH9</accession>
<evidence type="ECO:0000256" key="1">
    <source>
        <dbReference type="SAM" id="MobiDB-lite"/>
    </source>
</evidence>
<feature type="signal peptide" evidence="2">
    <location>
        <begin position="1"/>
        <end position="18"/>
    </location>
</feature>
<dbReference type="InterPro" id="IPR052766">
    <property type="entry name" value="S41A_metabolite_peptidase"/>
</dbReference>
<sequence length="231" mass="23770">MKLLALLVVSSLADVVIALPKASSNSSCSANDSSCSNPSSSASSSASSPSNSPSQDSINDACAKISKAVAEAIRTNATSLPPIPAEEGLSCLKSMPFDKSLGGQFLTQLRKYIAFQTTLEPLKNPPSTYVGSPVDVLGGLDKIAAKLGTYTSQFDFDSDIKSLVKTANDGHFSVKLCSTEVYRFSRPVSIVSVSVSKDGLELPELYTGSDAALLGGGGNGKAVSPIVAING</sequence>
<dbReference type="InterPro" id="IPR056186">
    <property type="entry name" value="PDZ_CPAF-rel"/>
</dbReference>
<dbReference type="OrthoDB" id="27214at2759"/>
<dbReference type="PANTHER" id="PTHR37049:SF4">
    <property type="entry name" value="RHODANESE DOMAIN-CONTAINING PROTEIN"/>
    <property type="match status" value="1"/>
</dbReference>
<feature type="chain" id="PRO_5007893517" description="CPAF-like PDZ domain-containing protein" evidence="2">
    <location>
        <begin position="19"/>
        <end position="231"/>
    </location>
</feature>
<evidence type="ECO:0000259" key="3">
    <source>
        <dbReference type="Pfam" id="PF23658"/>
    </source>
</evidence>
<evidence type="ECO:0000313" key="4">
    <source>
        <dbReference type="EMBL" id="KZZ87784.1"/>
    </source>
</evidence>
<organism evidence="4 5">
    <name type="scientific">Moelleriella libera RCEF 2490</name>
    <dbReference type="NCBI Taxonomy" id="1081109"/>
    <lineage>
        <taxon>Eukaryota</taxon>
        <taxon>Fungi</taxon>
        <taxon>Dikarya</taxon>
        <taxon>Ascomycota</taxon>
        <taxon>Pezizomycotina</taxon>
        <taxon>Sordariomycetes</taxon>
        <taxon>Hypocreomycetidae</taxon>
        <taxon>Hypocreales</taxon>
        <taxon>Clavicipitaceae</taxon>
        <taxon>Moelleriella</taxon>
    </lineage>
</organism>
<feature type="region of interest" description="Disordered" evidence="1">
    <location>
        <begin position="23"/>
        <end position="57"/>
    </location>
</feature>
<feature type="domain" description="CPAF-like PDZ" evidence="3">
    <location>
        <begin position="184"/>
        <end position="231"/>
    </location>
</feature>